<dbReference type="EMBL" id="JAUIQD010000005">
    <property type="protein sequence ID" value="KAK3348612.1"/>
    <property type="molecule type" value="Genomic_DNA"/>
</dbReference>
<reference evidence="1" key="1">
    <citation type="journal article" date="2023" name="Mol. Phylogenet. Evol.">
        <title>Genome-scale phylogeny and comparative genomics of the fungal order Sordariales.</title>
        <authorList>
            <person name="Hensen N."/>
            <person name="Bonometti L."/>
            <person name="Westerberg I."/>
            <person name="Brannstrom I.O."/>
            <person name="Guillou S."/>
            <person name="Cros-Aarteil S."/>
            <person name="Calhoun S."/>
            <person name="Haridas S."/>
            <person name="Kuo A."/>
            <person name="Mondo S."/>
            <person name="Pangilinan J."/>
            <person name="Riley R."/>
            <person name="LaButti K."/>
            <person name="Andreopoulos B."/>
            <person name="Lipzen A."/>
            <person name="Chen C."/>
            <person name="Yan M."/>
            <person name="Daum C."/>
            <person name="Ng V."/>
            <person name="Clum A."/>
            <person name="Steindorff A."/>
            <person name="Ohm R.A."/>
            <person name="Martin F."/>
            <person name="Silar P."/>
            <person name="Natvig D.O."/>
            <person name="Lalanne C."/>
            <person name="Gautier V."/>
            <person name="Ament-Velasquez S.L."/>
            <person name="Kruys A."/>
            <person name="Hutchinson M.I."/>
            <person name="Powell A.J."/>
            <person name="Barry K."/>
            <person name="Miller A.N."/>
            <person name="Grigoriev I.V."/>
            <person name="Debuchy R."/>
            <person name="Gladieux P."/>
            <person name="Hiltunen Thoren M."/>
            <person name="Johannesson H."/>
        </authorList>
    </citation>
    <scope>NUCLEOTIDE SEQUENCE</scope>
    <source>
        <strain evidence="1">CBS 955.72</strain>
    </source>
</reference>
<evidence type="ECO:0000313" key="2">
    <source>
        <dbReference type="Proteomes" id="UP001275084"/>
    </source>
</evidence>
<gene>
    <name evidence="1" type="ORF">B0T25DRAFT_226522</name>
</gene>
<proteinExistence type="predicted"/>
<accession>A0AAJ0HD11</accession>
<reference evidence="1" key="2">
    <citation type="submission" date="2023-06" db="EMBL/GenBank/DDBJ databases">
        <authorList>
            <consortium name="Lawrence Berkeley National Laboratory"/>
            <person name="Haridas S."/>
            <person name="Hensen N."/>
            <person name="Bonometti L."/>
            <person name="Westerberg I."/>
            <person name="Brannstrom I.O."/>
            <person name="Guillou S."/>
            <person name="Cros-Aarteil S."/>
            <person name="Calhoun S."/>
            <person name="Kuo A."/>
            <person name="Mondo S."/>
            <person name="Pangilinan J."/>
            <person name="Riley R."/>
            <person name="Labutti K."/>
            <person name="Andreopoulos B."/>
            <person name="Lipzen A."/>
            <person name="Chen C."/>
            <person name="Yanf M."/>
            <person name="Daum C."/>
            <person name="Ng V."/>
            <person name="Clum A."/>
            <person name="Steindorff A."/>
            <person name="Ohm R."/>
            <person name="Martin F."/>
            <person name="Silar P."/>
            <person name="Natvig D."/>
            <person name="Lalanne C."/>
            <person name="Gautier V."/>
            <person name="Ament-Velasquez S.L."/>
            <person name="Kruys A."/>
            <person name="Hutchinson M.I."/>
            <person name="Powell A.J."/>
            <person name="Barry K."/>
            <person name="Miller A.N."/>
            <person name="Grigoriev I.V."/>
            <person name="Debuchy R."/>
            <person name="Gladieux P."/>
            <person name="Thoren M.H."/>
            <person name="Johannesson H."/>
        </authorList>
    </citation>
    <scope>NUCLEOTIDE SEQUENCE</scope>
    <source>
        <strain evidence="1">CBS 955.72</strain>
    </source>
</reference>
<dbReference type="AlphaFoldDB" id="A0AAJ0HD11"/>
<keyword evidence="2" id="KW-1185">Reference proteome</keyword>
<name>A0AAJ0HD11_9PEZI</name>
<comment type="caution">
    <text evidence="1">The sequence shown here is derived from an EMBL/GenBank/DDBJ whole genome shotgun (WGS) entry which is preliminary data.</text>
</comment>
<protein>
    <submittedName>
        <fullName evidence="1">Uncharacterized protein</fullName>
    </submittedName>
</protein>
<evidence type="ECO:0000313" key="1">
    <source>
        <dbReference type="EMBL" id="KAK3348612.1"/>
    </source>
</evidence>
<dbReference type="Proteomes" id="UP001275084">
    <property type="component" value="Unassembled WGS sequence"/>
</dbReference>
<sequence>MERETLSCRRLWFFSFGKDETRHECRRDEQNGGVFFGHHRMPGCLVLVLLADDVDGKRGTQGVDGTEGTEKCACRPGSHFLSWWRAVDGRFGRGSMLELVWCIAYQGIPVALNQFNWLSTTFLTTFSLGRNILPLPRLDRRSCLGGRRLDICSNCCASRFSLCPANGAKGDAASSLFGALAQMFFLADSAKTQAITLDWKFSPP</sequence>
<organism evidence="1 2">
    <name type="scientific">Lasiosphaeria hispida</name>
    <dbReference type="NCBI Taxonomy" id="260671"/>
    <lineage>
        <taxon>Eukaryota</taxon>
        <taxon>Fungi</taxon>
        <taxon>Dikarya</taxon>
        <taxon>Ascomycota</taxon>
        <taxon>Pezizomycotina</taxon>
        <taxon>Sordariomycetes</taxon>
        <taxon>Sordariomycetidae</taxon>
        <taxon>Sordariales</taxon>
        <taxon>Lasiosphaeriaceae</taxon>
        <taxon>Lasiosphaeria</taxon>
    </lineage>
</organism>